<gene>
    <name evidence="9" type="ORF">PNEJI1_000016-RB</name>
</gene>
<evidence type="ECO:0000256" key="7">
    <source>
        <dbReference type="SAM" id="MobiDB-lite"/>
    </source>
</evidence>
<evidence type="ECO:0000256" key="5">
    <source>
        <dbReference type="ARBA" id="ARBA00023163"/>
    </source>
</evidence>
<dbReference type="Gene3D" id="6.10.160.20">
    <property type="match status" value="1"/>
</dbReference>
<name>L0PFN5_PNEJI</name>
<feature type="region of interest" description="Disordered" evidence="7">
    <location>
        <begin position="1"/>
        <end position="28"/>
    </location>
</feature>
<keyword evidence="3" id="KW-0678">Repressor</keyword>
<feature type="domain" description="Histone deacetylase complex subunit SAP30 Sin3 binding" evidence="8">
    <location>
        <begin position="76"/>
        <end position="104"/>
    </location>
</feature>
<keyword evidence="6" id="KW-0539">Nucleus</keyword>
<dbReference type="InterPro" id="IPR038291">
    <property type="entry name" value="SAP30_C_sf"/>
</dbReference>
<keyword evidence="5" id="KW-0804">Transcription</keyword>
<evidence type="ECO:0000256" key="6">
    <source>
        <dbReference type="ARBA" id="ARBA00023242"/>
    </source>
</evidence>
<dbReference type="PANTHER" id="PTHR13286">
    <property type="entry name" value="SAP30"/>
    <property type="match status" value="1"/>
</dbReference>
<evidence type="ECO:0000256" key="2">
    <source>
        <dbReference type="ARBA" id="ARBA00006283"/>
    </source>
</evidence>
<dbReference type="InterPro" id="IPR024145">
    <property type="entry name" value="His_deAcase_SAP30/SAP30L"/>
</dbReference>
<evidence type="ECO:0000259" key="8">
    <source>
        <dbReference type="Pfam" id="PF13867"/>
    </source>
</evidence>
<reference evidence="9 10" key="1">
    <citation type="journal article" date="2012" name="MBio">
        <title>De novo assembly of the Pneumocystis jirovecii genome from a single bronchoalveolar lavage fluid specimen from a patient.</title>
        <authorList>
            <person name="Cisse O.H."/>
            <person name="Pagni M."/>
            <person name="Hauser P.M."/>
        </authorList>
    </citation>
    <scope>NUCLEOTIDE SEQUENCE [LARGE SCALE GENOMIC DNA]</scope>
    <source>
        <strain evidence="9 10">SE8</strain>
    </source>
</reference>
<dbReference type="STRING" id="1209962.L0PFN5"/>
<evidence type="ECO:0000313" key="10">
    <source>
        <dbReference type="Proteomes" id="UP000010422"/>
    </source>
</evidence>
<dbReference type="EMBL" id="CAKM01000281">
    <property type="protein sequence ID" value="CCJ31216.1"/>
    <property type="molecule type" value="Genomic_DNA"/>
</dbReference>
<keyword evidence="4" id="KW-0805">Transcription regulation</keyword>
<evidence type="ECO:0000256" key="4">
    <source>
        <dbReference type="ARBA" id="ARBA00023015"/>
    </source>
</evidence>
<evidence type="ECO:0000256" key="3">
    <source>
        <dbReference type="ARBA" id="ARBA00022491"/>
    </source>
</evidence>
<proteinExistence type="inferred from homology"/>
<dbReference type="InParanoid" id="L0PFN5"/>
<comment type="similarity">
    <text evidence="2">Belongs to the SAP30 family.</text>
</comment>
<comment type="subcellular location">
    <subcellularLocation>
        <location evidence="1">Nucleus</location>
    </subcellularLocation>
</comment>
<evidence type="ECO:0000313" key="9">
    <source>
        <dbReference type="EMBL" id="CCJ31216.1"/>
    </source>
</evidence>
<dbReference type="Pfam" id="PF13867">
    <property type="entry name" value="SAP30_Sin3_bdg"/>
    <property type="match status" value="1"/>
</dbReference>
<dbReference type="Proteomes" id="UP000010422">
    <property type="component" value="Unassembled WGS sequence"/>
</dbReference>
<dbReference type="VEuPathDB" id="FungiDB:PNEJI1_000016-RB"/>
<accession>L0PFN5</accession>
<dbReference type="InterPro" id="IPR025718">
    <property type="entry name" value="SAP30_Sin3-bd"/>
</dbReference>
<dbReference type="GO" id="GO:0005634">
    <property type="term" value="C:nucleus"/>
    <property type="evidence" value="ECO:0007669"/>
    <property type="project" value="UniProtKB-SubCell"/>
</dbReference>
<dbReference type="AlphaFoldDB" id="L0PFN5"/>
<dbReference type="PANTHER" id="PTHR13286:SF22">
    <property type="entry name" value="PHD-TYPE DOMAIN-CONTAINING PROTEIN"/>
    <property type="match status" value="1"/>
</dbReference>
<sequence>MPPRTKHTEPEQRLEVQDRSSSRQKRLPGDRLEGYTMFDVSTLPIVALRRYRNVYKLQASGGDRPGDIALLSGGDALKNAVRKHFNALPVKEYDMIVQFLYTVKNKGRNIKKMCKC</sequence>
<comment type="caution">
    <text evidence="9">The sequence shown here is derived from an EMBL/GenBank/DDBJ whole genome shotgun (WGS) entry which is preliminary data.</text>
</comment>
<protein>
    <recommendedName>
        <fullName evidence="8">Histone deacetylase complex subunit SAP30 Sin3 binding domain-containing protein</fullName>
    </recommendedName>
</protein>
<evidence type="ECO:0000256" key="1">
    <source>
        <dbReference type="ARBA" id="ARBA00004123"/>
    </source>
</evidence>
<organism evidence="10">
    <name type="scientific">Pneumocystis jirovecii</name>
    <name type="common">Human pneumocystis pneumonia agent</name>
    <dbReference type="NCBI Taxonomy" id="42068"/>
    <lineage>
        <taxon>Eukaryota</taxon>
        <taxon>Fungi</taxon>
        <taxon>Dikarya</taxon>
        <taxon>Ascomycota</taxon>
        <taxon>Taphrinomycotina</taxon>
        <taxon>Pneumocystomycetes</taxon>
        <taxon>Pneumocystaceae</taxon>
        <taxon>Pneumocystis</taxon>
    </lineage>
</organism>